<dbReference type="Pfam" id="PF00578">
    <property type="entry name" value="AhpC-TSA"/>
    <property type="match status" value="1"/>
</dbReference>
<evidence type="ECO:0000313" key="3">
    <source>
        <dbReference type="Proteomes" id="UP000231742"/>
    </source>
</evidence>
<dbReference type="PROSITE" id="PS51352">
    <property type="entry name" value="THIOREDOXIN_2"/>
    <property type="match status" value="1"/>
</dbReference>
<protein>
    <submittedName>
        <fullName evidence="2">Peroxiredoxin</fullName>
    </submittedName>
</protein>
<dbReference type="InterPro" id="IPR000866">
    <property type="entry name" value="AhpC/TSA"/>
</dbReference>
<dbReference type="AlphaFoldDB" id="A0A2M9D562"/>
<dbReference type="GO" id="GO:0016491">
    <property type="term" value="F:oxidoreductase activity"/>
    <property type="evidence" value="ECO:0007669"/>
    <property type="project" value="InterPro"/>
</dbReference>
<comment type="caution">
    <text evidence="2">The sequence shown here is derived from an EMBL/GenBank/DDBJ whole genome shotgun (WGS) entry which is preliminary data.</text>
</comment>
<proteinExistence type="predicted"/>
<dbReference type="Proteomes" id="UP000231742">
    <property type="component" value="Unassembled WGS sequence"/>
</dbReference>
<dbReference type="GO" id="GO:0016209">
    <property type="term" value="F:antioxidant activity"/>
    <property type="evidence" value="ECO:0007669"/>
    <property type="project" value="InterPro"/>
</dbReference>
<name>A0A2M9D562_9MICO</name>
<gene>
    <name evidence="2" type="ORF">CLV85_0022</name>
</gene>
<dbReference type="EMBL" id="PGFH01000001">
    <property type="protein sequence ID" value="PJJ80857.1"/>
    <property type="molecule type" value="Genomic_DNA"/>
</dbReference>
<evidence type="ECO:0000259" key="1">
    <source>
        <dbReference type="PROSITE" id="PS51352"/>
    </source>
</evidence>
<sequence>MRPLVALNYTMTILPRTQSPVLSLPLARGGTLDDLELGTGADGRFTLMVFYRGLHCPVCRKQLRELDDEMDALRDAGVGRIVAISMDTLKRATISIDDWELSRLPIAYGLSHEQAREWGLFISSGFKKGEPEFFSEPGMVILDSDGTVFWSTVSSMPFGRMPVKAIIHGLEYVTETDYPARGTVAP</sequence>
<dbReference type="Gene3D" id="3.40.30.10">
    <property type="entry name" value="Glutaredoxin"/>
    <property type="match status" value="1"/>
</dbReference>
<evidence type="ECO:0000313" key="2">
    <source>
        <dbReference type="EMBL" id="PJJ80857.1"/>
    </source>
</evidence>
<organism evidence="2 3">
    <name type="scientific">Salinibacterium amurskyense</name>
    <dbReference type="NCBI Taxonomy" id="205941"/>
    <lineage>
        <taxon>Bacteria</taxon>
        <taxon>Bacillati</taxon>
        <taxon>Actinomycetota</taxon>
        <taxon>Actinomycetes</taxon>
        <taxon>Micrococcales</taxon>
        <taxon>Microbacteriaceae</taxon>
        <taxon>Salinibacterium</taxon>
    </lineage>
</organism>
<reference evidence="2 3" key="1">
    <citation type="submission" date="2017-11" db="EMBL/GenBank/DDBJ databases">
        <title>Genomic Encyclopedia of Archaeal and Bacterial Type Strains, Phase II (KMG-II): From Individual Species to Whole Genera.</title>
        <authorList>
            <person name="Goeker M."/>
        </authorList>
    </citation>
    <scope>NUCLEOTIDE SEQUENCE [LARGE SCALE GENOMIC DNA]</scope>
    <source>
        <strain evidence="2 3">DSM 16400</strain>
    </source>
</reference>
<feature type="domain" description="Thioredoxin" evidence="1">
    <location>
        <begin position="13"/>
        <end position="175"/>
    </location>
</feature>
<keyword evidence="3" id="KW-1185">Reference proteome</keyword>
<dbReference type="InterPro" id="IPR036249">
    <property type="entry name" value="Thioredoxin-like_sf"/>
</dbReference>
<accession>A0A2M9D562</accession>
<dbReference type="InterPro" id="IPR013766">
    <property type="entry name" value="Thioredoxin_domain"/>
</dbReference>
<dbReference type="SUPFAM" id="SSF52833">
    <property type="entry name" value="Thioredoxin-like"/>
    <property type="match status" value="1"/>
</dbReference>